<protein>
    <submittedName>
        <fullName evidence="3">Protein ABIL1</fullName>
    </submittedName>
</protein>
<dbReference type="EMBL" id="VEPZ02000937">
    <property type="protein sequence ID" value="KAE8709422.1"/>
    <property type="molecule type" value="Genomic_DNA"/>
</dbReference>
<comment type="function">
    <text evidence="2">Involved in regulation of actin and microtubule organization. Part of a WAVE complex that activates the Arp2/3 complex.</text>
</comment>
<proteinExistence type="inferred from homology"/>
<accession>A0A6A3B2F2</accession>
<keyword evidence="4" id="KW-1185">Reference proteome</keyword>
<dbReference type="PANTHER" id="PTHR10460:SF0">
    <property type="entry name" value="ABELSON INTERACTING PROTEIN, ISOFORM D"/>
    <property type="match status" value="1"/>
</dbReference>
<dbReference type="Proteomes" id="UP000436088">
    <property type="component" value="Unassembled WGS sequence"/>
</dbReference>
<evidence type="ECO:0000313" key="3">
    <source>
        <dbReference type="EMBL" id="KAE8709422.1"/>
    </source>
</evidence>
<comment type="caution">
    <text evidence="3">The sequence shown here is derived from an EMBL/GenBank/DDBJ whole genome shotgun (WGS) entry which is preliminary data.</text>
</comment>
<sequence length="350" mass="39526">MAFLFPPSGKRSKVELSRPDDPAMTFDEVSMEHSKSFVKALQELKNLRPQLYAAAKYYEKSFHHTEMNQIVLDNLKDYAAKALVNTVDHLDTVAHKLTDLLEQKTLQVSTMELKASCLNQQLLIYQTYSDKEGLGEQQVLAFIPRHHKHYSLPDCVNKKLLSIQHVQTNPRQKYVLAKSLLQPSDAPASKPLSWHLASDANSTLKGTSQTLASNKNHRNPGQCFYTFPVIGYACYTSSSYFHHYTRALDDKTCIVTVILAENGDSRNKNSSATAFLHPCQHWELEGSVPSTAFGLKSFHNQMRENISAPVRGKTAVSSFFVKQKAKLKALHIFHEHGSPLQKGNEGHRRY</sequence>
<name>A0A6A3B2F2_HIBSY</name>
<evidence type="ECO:0000256" key="2">
    <source>
        <dbReference type="ARBA" id="ARBA00025223"/>
    </source>
</evidence>
<dbReference type="Gene3D" id="6.10.140.1620">
    <property type="match status" value="1"/>
</dbReference>
<dbReference type="AlphaFoldDB" id="A0A6A3B2F2"/>
<dbReference type="InterPro" id="IPR028457">
    <property type="entry name" value="ABI"/>
</dbReference>
<reference evidence="3" key="1">
    <citation type="submission" date="2019-09" db="EMBL/GenBank/DDBJ databases">
        <title>Draft genome information of white flower Hibiscus syriacus.</title>
        <authorList>
            <person name="Kim Y.-M."/>
        </authorList>
    </citation>
    <scope>NUCLEOTIDE SEQUENCE [LARGE SCALE GENOMIC DNA]</scope>
    <source>
        <strain evidence="3">YM2019G1</strain>
    </source>
</reference>
<dbReference type="PANTHER" id="PTHR10460">
    <property type="entry name" value="ABL INTERACTOR FAMILY MEMBER"/>
    <property type="match status" value="1"/>
</dbReference>
<evidence type="ECO:0000256" key="1">
    <source>
        <dbReference type="ARBA" id="ARBA00010020"/>
    </source>
</evidence>
<evidence type="ECO:0000313" key="4">
    <source>
        <dbReference type="Proteomes" id="UP000436088"/>
    </source>
</evidence>
<comment type="similarity">
    <text evidence="1">Belongs to the ABI family.</text>
</comment>
<gene>
    <name evidence="3" type="ORF">F3Y22_tig00110332pilonHSYRG01480</name>
</gene>
<organism evidence="3 4">
    <name type="scientific">Hibiscus syriacus</name>
    <name type="common">Rose of Sharon</name>
    <dbReference type="NCBI Taxonomy" id="106335"/>
    <lineage>
        <taxon>Eukaryota</taxon>
        <taxon>Viridiplantae</taxon>
        <taxon>Streptophyta</taxon>
        <taxon>Embryophyta</taxon>
        <taxon>Tracheophyta</taxon>
        <taxon>Spermatophyta</taxon>
        <taxon>Magnoliopsida</taxon>
        <taxon>eudicotyledons</taxon>
        <taxon>Gunneridae</taxon>
        <taxon>Pentapetalae</taxon>
        <taxon>rosids</taxon>
        <taxon>malvids</taxon>
        <taxon>Malvales</taxon>
        <taxon>Malvaceae</taxon>
        <taxon>Malvoideae</taxon>
        <taxon>Hibiscus</taxon>
    </lineage>
</organism>